<accession>W9QI77</accession>
<dbReference type="AlphaFoldDB" id="W9QI77"/>
<sequence>MLNGGMHIIKHVNCVIAYKIQSKMVEGQIIRDGVRRVWAGRGWGSPKVERRKKKAIVSVHVRRRYIHSFDIDETSRARNINQMRIIFVVVEEEIVRANDFRIVVVFIYLSNLRGTKDCHRIMMRDDGLDDLCNNGQLLRRGAMDRGLLR</sequence>
<dbReference type="EMBL" id="KE343677">
    <property type="protein sequence ID" value="EXB37997.1"/>
    <property type="molecule type" value="Genomic_DNA"/>
</dbReference>
<proteinExistence type="predicted"/>
<reference evidence="2" key="1">
    <citation type="submission" date="2013-01" db="EMBL/GenBank/DDBJ databases">
        <title>Draft Genome Sequence of a Mulberry Tree, Morus notabilis C.K. Schneid.</title>
        <authorList>
            <person name="He N."/>
            <person name="Zhao S."/>
        </authorList>
    </citation>
    <scope>NUCLEOTIDE SEQUENCE</scope>
</reference>
<organism evidence="1 2">
    <name type="scientific">Morus notabilis</name>
    <dbReference type="NCBI Taxonomy" id="981085"/>
    <lineage>
        <taxon>Eukaryota</taxon>
        <taxon>Viridiplantae</taxon>
        <taxon>Streptophyta</taxon>
        <taxon>Embryophyta</taxon>
        <taxon>Tracheophyta</taxon>
        <taxon>Spermatophyta</taxon>
        <taxon>Magnoliopsida</taxon>
        <taxon>eudicotyledons</taxon>
        <taxon>Gunneridae</taxon>
        <taxon>Pentapetalae</taxon>
        <taxon>rosids</taxon>
        <taxon>fabids</taxon>
        <taxon>Rosales</taxon>
        <taxon>Moraceae</taxon>
        <taxon>Moreae</taxon>
        <taxon>Morus</taxon>
    </lineage>
</organism>
<dbReference type="Proteomes" id="UP000030645">
    <property type="component" value="Unassembled WGS sequence"/>
</dbReference>
<keyword evidence="2" id="KW-1185">Reference proteome</keyword>
<protein>
    <submittedName>
        <fullName evidence="1">Uncharacterized protein</fullName>
    </submittedName>
</protein>
<evidence type="ECO:0000313" key="1">
    <source>
        <dbReference type="EMBL" id="EXB37997.1"/>
    </source>
</evidence>
<gene>
    <name evidence="1" type="ORF">L484_004787</name>
</gene>
<evidence type="ECO:0000313" key="2">
    <source>
        <dbReference type="Proteomes" id="UP000030645"/>
    </source>
</evidence>
<name>W9QI77_9ROSA</name>